<organism evidence="9 10">
    <name type="scientific">Stakelama pacifica</name>
    <dbReference type="NCBI Taxonomy" id="517720"/>
    <lineage>
        <taxon>Bacteria</taxon>
        <taxon>Pseudomonadati</taxon>
        <taxon>Pseudomonadota</taxon>
        <taxon>Alphaproteobacteria</taxon>
        <taxon>Sphingomonadales</taxon>
        <taxon>Sphingomonadaceae</taxon>
        <taxon>Stakelama</taxon>
    </lineage>
</organism>
<keyword evidence="2" id="KW-0479">Metal-binding</keyword>
<feature type="signal peptide" evidence="7">
    <location>
        <begin position="1"/>
        <end position="19"/>
    </location>
</feature>
<name>A0A4V3BSI6_9SPHN</name>
<dbReference type="SUPFAM" id="SSF48452">
    <property type="entry name" value="TPR-like"/>
    <property type="match status" value="1"/>
</dbReference>
<dbReference type="EMBL" id="SNWD01000014">
    <property type="protein sequence ID" value="TDN79008.1"/>
    <property type="molecule type" value="Genomic_DNA"/>
</dbReference>
<dbReference type="GO" id="GO:0004222">
    <property type="term" value="F:metalloendopeptidase activity"/>
    <property type="evidence" value="ECO:0007669"/>
    <property type="project" value="InterPro"/>
</dbReference>
<sequence length="395" mass="43759">MRALLAIAATLWAAPHAAAQQMLPPPYQGVYQPQGVDEIGLWREDDEAEKELAASPLVIRDEALTAYVKHVLCETVGDDRCNSVRVYIIREPTFNASMSPNGTMRVLSGLFLRVRNEAELGAVLGHEFGHFESRHTLQAFRSRRTGSDVLAWGALLAGMAPGYRTMRTYQDLQLSVYGSLFRHSRDQEREADRLGVAYLNRSALRPQAAGDMWQHVMAEAESSASVRGLKKPNFNAIAFTASHPPNGERAAYLTELAASDGDARDDGAARYREALATWMPVFLDDQIKLNDFGASDYLIQNLAQNGWTDTLWLARGNLYRTRGTQRDFIAAAQFYQNALALNPALGEAYRGLGLSLIKTARRTEGQAALKHYLQLSPDASDAAMIRLMLPEENSQ</sequence>
<dbReference type="GO" id="GO:0051603">
    <property type="term" value="P:proteolysis involved in protein catabolic process"/>
    <property type="evidence" value="ECO:0007669"/>
    <property type="project" value="TreeGrafter"/>
</dbReference>
<keyword evidence="5 6" id="KW-0482">Metalloprotease</keyword>
<protein>
    <submittedName>
        <fullName evidence="9">Putative Zn-dependent protease</fullName>
    </submittedName>
</protein>
<dbReference type="InterPro" id="IPR051156">
    <property type="entry name" value="Mito/Outer_Membr_Metalloprot"/>
</dbReference>
<evidence type="ECO:0000256" key="4">
    <source>
        <dbReference type="ARBA" id="ARBA00022833"/>
    </source>
</evidence>
<dbReference type="PANTHER" id="PTHR22726:SF1">
    <property type="entry name" value="METALLOENDOPEPTIDASE OMA1, MITOCHONDRIAL"/>
    <property type="match status" value="1"/>
</dbReference>
<proteinExistence type="inferred from homology"/>
<comment type="caution">
    <text evidence="9">The sequence shown here is derived from an EMBL/GenBank/DDBJ whole genome shotgun (WGS) entry which is preliminary data.</text>
</comment>
<keyword evidence="7" id="KW-0732">Signal</keyword>
<evidence type="ECO:0000256" key="5">
    <source>
        <dbReference type="ARBA" id="ARBA00023049"/>
    </source>
</evidence>
<dbReference type="InterPro" id="IPR001915">
    <property type="entry name" value="Peptidase_M48"/>
</dbReference>
<evidence type="ECO:0000256" key="6">
    <source>
        <dbReference type="RuleBase" id="RU003983"/>
    </source>
</evidence>
<dbReference type="Proteomes" id="UP000295493">
    <property type="component" value="Unassembled WGS sequence"/>
</dbReference>
<feature type="domain" description="Peptidase M48" evidence="8">
    <location>
        <begin position="84"/>
        <end position="256"/>
    </location>
</feature>
<accession>A0A4V3BSI6</accession>
<dbReference type="Pfam" id="PF01435">
    <property type="entry name" value="Peptidase_M48"/>
    <property type="match status" value="1"/>
</dbReference>
<keyword evidence="10" id="KW-1185">Reference proteome</keyword>
<evidence type="ECO:0000259" key="8">
    <source>
        <dbReference type="Pfam" id="PF01435"/>
    </source>
</evidence>
<evidence type="ECO:0000256" key="1">
    <source>
        <dbReference type="ARBA" id="ARBA00022670"/>
    </source>
</evidence>
<dbReference type="GO" id="GO:0046872">
    <property type="term" value="F:metal ion binding"/>
    <property type="evidence" value="ECO:0007669"/>
    <property type="project" value="UniProtKB-KW"/>
</dbReference>
<gene>
    <name evidence="9" type="ORF">EV664_11444</name>
</gene>
<keyword evidence="3 6" id="KW-0378">Hydrolase</keyword>
<comment type="similarity">
    <text evidence="6">Belongs to the peptidase M48 family.</text>
</comment>
<dbReference type="InterPro" id="IPR011990">
    <property type="entry name" value="TPR-like_helical_dom_sf"/>
</dbReference>
<evidence type="ECO:0000256" key="3">
    <source>
        <dbReference type="ARBA" id="ARBA00022801"/>
    </source>
</evidence>
<keyword evidence="1 6" id="KW-0645">Protease</keyword>
<comment type="cofactor">
    <cofactor evidence="6">
        <name>Zn(2+)</name>
        <dbReference type="ChEBI" id="CHEBI:29105"/>
    </cofactor>
    <text evidence="6">Binds 1 zinc ion per subunit.</text>
</comment>
<dbReference type="AlphaFoldDB" id="A0A4V3BSI6"/>
<evidence type="ECO:0000256" key="2">
    <source>
        <dbReference type="ARBA" id="ARBA00022723"/>
    </source>
</evidence>
<keyword evidence="4 6" id="KW-0862">Zinc</keyword>
<dbReference type="Gene3D" id="1.25.40.10">
    <property type="entry name" value="Tetratricopeptide repeat domain"/>
    <property type="match status" value="1"/>
</dbReference>
<dbReference type="Gene3D" id="3.30.2010.10">
    <property type="entry name" value="Metalloproteases ('zincins'), catalytic domain"/>
    <property type="match status" value="1"/>
</dbReference>
<reference evidence="9 10" key="1">
    <citation type="submission" date="2019-03" db="EMBL/GenBank/DDBJ databases">
        <title>Genomic Encyclopedia of Type Strains, Phase IV (KMG-IV): sequencing the most valuable type-strain genomes for metagenomic binning, comparative biology and taxonomic classification.</title>
        <authorList>
            <person name="Goeker M."/>
        </authorList>
    </citation>
    <scope>NUCLEOTIDE SEQUENCE [LARGE SCALE GENOMIC DNA]</scope>
    <source>
        <strain evidence="9 10">DSM 25059</strain>
    </source>
</reference>
<dbReference type="GO" id="GO:0016020">
    <property type="term" value="C:membrane"/>
    <property type="evidence" value="ECO:0007669"/>
    <property type="project" value="TreeGrafter"/>
</dbReference>
<dbReference type="PANTHER" id="PTHR22726">
    <property type="entry name" value="METALLOENDOPEPTIDASE OMA1"/>
    <property type="match status" value="1"/>
</dbReference>
<evidence type="ECO:0000313" key="10">
    <source>
        <dbReference type="Proteomes" id="UP000295493"/>
    </source>
</evidence>
<dbReference type="CDD" id="cd07324">
    <property type="entry name" value="M48C_Oma1-like"/>
    <property type="match status" value="1"/>
</dbReference>
<evidence type="ECO:0000313" key="9">
    <source>
        <dbReference type="EMBL" id="TDN79008.1"/>
    </source>
</evidence>
<evidence type="ECO:0000256" key="7">
    <source>
        <dbReference type="SAM" id="SignalP"/>
    </source>
</evidence>
<feature type="chain" id="PRO_5020213742" evidence="7">
    <location>
        <begin position="20"/>
        <end position="395"/>
    </location>
</feature>